<comment type="caution">
    <text evidence="2">The sequence shown here is derived from an EMBL/GenBank/DDBJ whole genome shotgun (WGS) entry which is preliminary data.</text>
</comment>
<proteinExistence type="predicted"/>
<dbReference type="OrthoDB" id="983143at2"/>
<dbReference type="InterPro" id="IPR008969">
    <property type="entry name" value="CarboxyPept-like_regulatory"/>
</dbReference>
<dbReference type="SUPFAM" id="SSF49464">
    <property type="entry name" value="Carboxypeptidase regulatory domain-like"/>
    <property type="match status" value="1"/>
</dbReference>
<dbReference type="Gene3D" id="2.60.40.1120">
    <property type="entry name" value="Carboxypeptidase-like, regulatory domain"/>
    <property type="match status" value="1"/>
</dbReference>
<accession>A0A7J5ACM6</accession>
<evidence type="ECO:0000313" key="3">
    <source>
        <dbReference type="Proteomes" id="UP000467305"/>
    </source>
</evidence>
<dbReference type="RefSeq" id="WP_150900446.1">
    <property type="nucleotide sequence ID" value="NZ_WAAU01000024.1"/>
</dbReference>
<dbReference type="EMBL" id="WAAU01000024">
    <property type="protein sequence ID" value="KAB1155337.1"/>
    <property type="molecule type" value="Genomic_DNA"/>
</dbReference>
<dbReference type="Pfam" id="PF18939">
    <property type="entry name" value="DUF5686"/>
    <property type="match status" value="1"/>
</dbReference>
<dbReference type="Proteomes" id="UP000467305">
    <property type="component" value="Unassembled WGS sequence"/>
</dbReference>
<feature type="chain" id="PRO_5029554271" evidence="1">
    <location>
        <begin position="19"/>
        <end position="835"/>
    </location>
</feature>
<evidence type="ECO:0000313" key="2">
    <source>
        <dbReference type="EMBL" id="KAB1155337.1"/>
    </source>
</evidence>
<gene>
    <name evidence="2" type="ORF">F7018_12755</name>
</gene>
<keyword evidence="3" id="KW-1185">Reference proteome</keyword>
<dbReference type="GO" id="GO:0004180">
    <property type="term" value="F:carboxypeptidase activity"/>
    <property type="evidence" value="ECO:0007669"/>
    <property type="project" value="UniProtKB-KW"/>
</dbReference>
<organism evidence="2 3">
    <name type="scientific">Tenacibaculum aiptasiae</name>
    <dbReference type="NCBI Taxonomy" id="426481"/>
    <lineage>
        <taxon>Bacteria</taxon>
        <taxon>Pseudomonadati</taxon>
        <taxon>Bacteroidota</taxon>
        <taxon>Flavobacteriia</taxon>
        <taxon>Flavobacteriales</taxon>
        <taxon>Flavobacteriaceae</taxon>
        <taxon>Tenacibaculum</taxon>
    </lineage>
</organism>
<dbReference type="Pfam" id="PF13715">
    <property type="entry name" value="CarbopepD_reg_2"/>
    <property type="match status" value="1"/>
</dbReference>
<keyword evidence="2" id="KW-0121">Carboxypeptidase</keyword>
<dbReference type="InterPro" id="IPR043741">
    <property type="entry name" value="DUF5686"/>
</dbReference>
<dbReference type="AlphaFoldDB" id="A0A7J5ACM6"/>
<keyword evidence="2" id="KW-0378">Hydrolase</keyword>
<keyword evidence="2" id="KW-0645">Protease</keyword>
<name>A0A7J5ACM6_9FLAO</name>
<sequence>MKMRLVVVFIFIYTTLSAQTKVSGKILDENNEPLPYVNVFFKGTTIGTVSDEKGEFYIQSAKKQSVISIVFLGFQTQEIELKDRIMNGLKVTLKEDNTTLEEVVIVKRPKKRVKKEENPAYRILKEIWKKKKKNGLSLVRSYQYDQYNSRELGFGNMDSAFVRKVLRKKFQDLKDNVQKNYDNDTYYLPVEFIEKSEKVYGNNLLHKERRDVEGERKIGIHQLGKYVDRAATIFQEIDVYNDNVFILDKTFISPISTTGFGSYDYVLSDSSIVNNRKEYTIHFFPRQKGDLVFKGHMKVADKSFALTSIDMEILKDVNLNFVRDLSIEKTFLLKNDSIYLPKTNKYKGEFTFLTKNNKEKGIYLVKKEKFSKYVFDREKSAAFYDVKIVQNSANQFKKSDTYWNIKQDETAKNTFKLVDKVKSSSKVKKITGTIYTLSDGYFTPITGIQLGNIFTTTARNDVEGIRLRLGFRTFRTNNDRMKLLGYGAYGFKDKKFKYGLEGRYLVSLKPRITIGAAYMDDVEQMGFTRFNERDLIPQPDKGPKAVFVRGDNYFLAKVKKKMFRFDVEIAKNFNMGIKLAHEKISSADPKRFSMAFFDKKKNKTINVTKDVYSDFYLSYQPGRITEGFGVDRQLGTKLHPKLLVNYKKAYKGIFGGNVDYEKLSILYNHPIPVGKFGVFDPTIIAAKTFGKTPLSVLTAVPSNQTYFLTPNTFALLDYYDFVADSSIEGHFEQHFNGLIFNRIPLIKKLGLRSLLTFRAVYGSISDKNKKINRSTIKYAAPNRKPYFEYGFGIENIGYGNLRPLRVDFIWRGDFKNVNGPVSPGFGIRVGFKTSF</sequence>
<keyword evidence="1" id="KW-0732">Signal</keyword>
<protein>
    <submittedName>
        <fullName evidence="2">Carboxypeptidase-like regulatory domain-containing protein</fullName>
    </submittedName>
</protein>
<reference evidence="2 3" key="1">
    <citation type="submission" date="2019-09" db="EMBL/GenBank/DDBJ databases">
        <authorList>
            <person name="Cao W.R."/>
        </authorList>
    </citation>
    <scope>NUCLEOTIDE SEQUENCE [LARGE SCALE GENOMIC DNA]</scope>
    <source>
        <strain evidence="3">a4</strain>
    </source>
</reference>
<evidence type="ECO:0000256" key="1">
    <source>
        <dbReference type="SAM" id="SignalP"/>
    </source>
</evidence>
<feature type="signal peptide" evidence="1">
    <location>
        <begin position="1"/>
        <end position="18"/>
    </location>
</feature>